<evidence type="ECO:0000313" key="3">
    <source>
        <dbReference type="EMBL" id="KGR86185.1"/>
    </source>
</evidence>
<dbReference type="AlphaFoldDB" id="A0A0A3IRV6"/>
<dbReference type="OrthoDB" id="9759607at2"/>
<evidence type="ECO:0000256" key="1">
    <source>
        <dbReference type="SAM" id="Phobius"/>
    </source>
</evidence>
<organism evidence="3 4">
    <name type="scientific">Lysinibacillus odysseyi 34hs-1 = NBRC 100172</name>
    <dbReference type="NCBI Taxonomy" id="1220589"/>
    <lineage>
        <taxon>Bacteria</taxon>
        <taxon>Bacillati</taxon>
        <taxon>Bacillota</taxon>
        <taxon>Bacilli</taxon>
        <taxon>Bacillales</taxon>
        <taxon>Bacillaceae</taxon>
        <taxon>Lysinibacillus</taxon>
    </lineage>
</organism>
<dbReference type="Gene3D" id="3.30.450.20">
    <property type="entry name" value="PAS domain"/>
    <property type="match status" value="1"/>
</dbReference>
<feature type="domain" description="GGDEF" evidence="2">
    <location>
        <begin position="379"/>
        <end position="514"/>
    </location>
</feature>
<dbReference type="SUPFAM" id="SSF55785">
    <property type="entry name" value="PYP-like sensor domain (PAS domain)"/>
    <property type="match status" value="1"/>
</dbReference>
<dbReference type="Gene3D" id="3.30.70.270">
    <property type="match status" value="1"/>
</dbReference>
<dbReference type="InterPro" id="IPR035965">
    <property type="entry name" value="PAS-like_dom_sf"/>
</dbReference>
<dbReference type="InterPro" id="IPR043128">
    <property type="entry name" value="Rev_trsase/Diguanyl_cyclase"/>
</dbReference>
<dbReference type="PROSITE" id="PS50887">
    <property type="entry name" value="GGDEF"/>
    <property type="match status" value="1"/>
</dbReference>
<feature type="transmembrane region" description="Helical" evidence="1">
    <location>
        <begin position="67"/>
        <end position="87"/>
    </location>
</feature>
<dbReference type="NCBIfam" id="TIGR00254">
    <property type="entry name" value="GGDEF"/>
    <property type="match status" value="1"/>
</dbReference>
<dbReference type="Pfam" id="PF13426">
    <property type="entry name" value="PAS_9"/>
    <property type="match status" value="1"/>
</dbReference>
<dbReference type="GO" id="GO:0052621">
    <property type="term" value="F:diguanylate cyclase activity"/>
    <property type="evidence" value="ECO:0007669"/>
    <property type="project" value="TreeGrafter"/>
</dbReference>
<dbReference type="InterPro" id="IPR031621">
    <property type="entry name" value="HisKA_7TM"/>
</dbReference>
<keyword evidence="1" id="KW-0472">Membrane</keyword>
<dbReference type="PANTHER" id="PTHR45138:SF9">
    <property type="entry name" value="DIGUANYLATE CYCLASE DGCM-RELATED"/>
    <property type="match status" value="1"/>
</dbReference>
<dbReference type="GO" id="GO:1902201">
    <property type="term" value="P:negative regulation of bacterial-type flagellum-dependent cell motility"/>
    <property type="evidence" value="ECO:0007669"/>
    <property type="project" value="TreeGrafter"/>
</dbReference>
<protein>
    <submittedName>
        <fullName evidence="3">Diguanylate cyclase</fullName>
    </submittedName>
</protein>
<dbReference type="InterPro" id="IPR000014">
    <property type="entry name" value="PAS"/>
</dbReference>
<keyword evidence="4" id="KW-1185">Reference proteome</keyword>
<gene>
    <name evidence="3" type="ORF">CD32_07270</name>
</gene>
<dbReference type="InterPro" id="IPR050469">
    <property type="entry name" value="Diguanylate_Cyclase"/>
</dbReference>
<keyword evidence="1" id="KW-0812">Transmembrane</keyword>
<dbReference type="EMBL" id="JPVP01000052">
    <property type="protein sequence ID" value="KGR86185.1"/>
    <property type="molecule type" value="Genomic_DNA"/>
</dbReference>
<comment type="caution">
    <text evidence="3">The sequence shown here is derived from an EMBL/GenBank/DDBJ whole genome shotgun (WGS) entry which is preliminary data.</text>
</comment>
<dbReference type="Pfam" id="PF00990">
    <property type="entry name" value="GGDEF"/>
    <property type="match status" value="1"/>
</dbReference>
<sequence length="514" mass="58355">MAEELFVYVVMIVAAGVLSLLLSLFSYVKLRNAPGGSQYMVVTLLSAVFSFSYAFELMSTTLKEIKFWLGIEYLVMPFLPGFILFMCVEYIGRKIKRPFLYVLFGIPLVTVFTHHTNELHHLYYASVGLRKDTPFPVVDFEYGPFFYVHALYLFLCLSISIVILLLQLRKSLLRFRLQILTMVAGLLMPIVANHFYLNDLSPYGIDLGPVSMSISFILHGLALFSFQMFHVAPIAREKVFESMLEGVVVLNQHGEIIDYNKAMLEVIPMLNSFSIGRQIEKILSEDQKLAALIRRGEECDYERIEENRNTYYQVRFSPVLKNASNIGTIITFVNITERVEMQKKLHQLASYDGLTNIYNRTFFMHQSVNKLKFIKQKGGYASLIMFDIDHFKQINDTYGHEAGDIVLANVAQLAKSSLEPQDIIGRYGGEEFIILLPGKNVKEASELANIIRISIAESLAHIHGQTIYVTSSFGISPVLLAQSDQKEAIKLAIRKADHALYTAKNNGRNNVQSF</sequence>
<dbReference type="RefSeq" id="WP_036152881.1">
    <property type="nucleotide sequence ID" value="NZ_AVCX01000009.1"/>
</dbReference>
<dbReference type="SMART" id="SM00267">
    <property type="entry name" value="GGDEF"/>
    <property type="match status" value="1"/>
</dbReference>
<dbReference type="GO" id="GO:0043709">
    <property type="term" value="P:cell adhesion involved in single-species biofilm formation"/>
    <property type="evidence" value="ECO:0007669"/>
    <property type="project" value="TreeGrafter"/>
</dbReference>
<feature type="transmembrane region" description="Helical" evidence="1">
    <location>
        <begin position="177"/>
        <end position="196"/>
    </location>
</feature>
<accession>A0A0A3IRV6</accession>
<feature type="transmembrane region" description="Helical" evidence="1">
    <location>
        <begin position="99"/>
        <end position="116"/>
    </location>
</feature>
<feature type="transmembrane region" description="Helical" evidence="1">
    <location>
        <begin position="145"/>
        <end position="165"/>
    </location>
</feature>
<dbReference type="Proteomes" id="UP000030437">
    <property type="component" value="Unassembled WGS sequence"/>
</dbReference>
<evidence type="ECO:0000259" key="2">
    <source>
        <dbReference type="PROSITE" id="PS50887"/>
    </source>
</evidence>
<dbReference type="PANTHER" id="PTHR45138">
    <property type="entry name" value="REGULATORY COMPONENTS OF SENSORY TRANSDUCTION SYSTEM"/>
    <property type="match status" value="1"/>
</dbReference>
<proteinExistence type="predicted"/>
<dbReference type="FunFam" id="3.30.70.270:FF:000001">
    <property type="entry name" value="Diguanylate cyclase domain protein"/>
    <property type="match status" value="1"/>
</dbReference>
<dbReference type="eggNOG" id="COG3706">
    <property type="taxonomic scope" value="Bacteria"/>
</dbReference>
<keyword evidence="1" id="KW-1133">Transmembrane helix</keyword>
<feature type="transmembrane region" description="Helical" evidence="1">
    <location>
        <begin position="39"/>
        <end position="55"/>
    </location>
</feature>
<feature type="transmembrane region" description="Helical" evidence="1">
    <location>
        <begin position="6"/>
        <end position="27"/>
    </location>
</feature>
<evidence type="ECO:0000313" key="4">
    <source>
        <dbReference type="Proteomes" id="UP000030437"/>
    </source>
</evidence>
<dbReference type="STRING" id="1220589.CD32_07270"/>
<dbReference type="SUPFAM" id="SSF55073">
    <property type="entry name" value="Nucleotide cyclase"/>
    <property type="match status" value="1"/>
</dbReference>
<dbReference type="Pfam" id="PF16927">
    <property type="entry name" value="HisKA_7TM"/>
    <property type="match status" value="1"/>
</dbReference>
<dbReference type="GO" id="GO:0005886">
    <property type="term" value="C:plasma membrane"/>
    <property type="evidence" value="ECO:0007669"/>
    <property type="project" value="TreeGrafter"/>
</dbReference>
<dbReference type="InterPro" id="IPR029787">
    <property type="entry name" value="Nucleotide_cyclase"/>
</dbReference>
<dbReference type="InterPro" id="IPR000160">
    <property type="entry name" value="GGDEF_dom"/>
</dbReference>
<feature type="transmembrane region" description="Helical" evidence="1">
    <location>
        <begin position="216"/>
        <end position="235"/>
    </location>
</feature>
<dbReference type="CDD" id="cd01949">
    <property type="entry name" value="GGDEF"/>
    <property type="match status" value="1"/>
</dbReference>
<reference evidence="3 4" key="1">
    <citation type="submission" date="2014-02" db="EMBL/GenBank/DDBJ databases">
        <title>Draft genome sequence of Lysinibacillus odysseyi NBRC 100172.</title>
        <authorList>
            <person name="Zhang F."/>
            <person name="Wang G."/>
            <person name="Zhang L."/>
        </authorList>
    </citation>
    <scope>NUCLEOTIDE SEQUENCE [LARGE SCALE GENOMIC DNA]</scope>
    <source>
        <strain evidence="3 4">NBRC 100172</strain>
    </source>
</reference>
<name>A0A0A3IRV6_9BACI</name>